<dbReference type="PROSITE" id="PS50893">
    <property type="entry name" value="ABC_TRANSPORTER_2"/>
    <property type="match status" value="1"/>
</dbReference>
<comment type="similarity">
    <text evidence="1">Belongs to the ABC transporter superfamily.</text>
</comment>
<evidence type="ECO:0000256" key="4">
    <source>
        <dbReference type="ARBA" id="ARBA00022840"/>
    </source>
</evidence>
<keyword evidence="7" id="KW-1185">Reference proteome</keyword>
<dbReference type="GeneID" id="78277513"/>
<dbReference type="InterPro" id="IPR030679">
    <property type="entry name" value="ABC_ATPase_HisP-typ"/>
</dbReference>
<sequence>MAENILLHTEHLSKKFGEQFILKDISLDVKKSEVVVIIGPSGCGKSTFLRCINGLEPLSGGKVELDGQNISDGSVSGAAICQRIGMVFQSYDLFPHMTVLENIILAPTEVQKRKREEVTAEARQLLKRIGLEDKENARPGELSGGQKQRIAMIRALIMKPEIMLFDEVTASLDPEMVREVLDVIMELAKEGMTMLIVSHEMQFARAVADRILFFDQGVIEEEGTPSELFDHPKRERTKQFLHSFRYERSQ</sequence>
<dbReference type="EMBL" id="ACIM02000001">
    <property type="protein sequence ID" value="EEW96842.1"/>
    <property type="molecule type" value="Genomic_DNA"/>
</dbReference>
<dbReference type="Gene3D" id="3.40.50.300">
    <property type="entry name" value="P-loop containing nucleotide triphosphate hydrolases"/>
    <property type="match status" value="1"/>
</dbReference>
<keyword evidence="3" id="KW-0547">Nucleotide-binding</keyword>
<dbReference type="STRING" id="592028.GCWU000321_00810"/>
<dbReference type="eggNOG" id="COG1126">
    <property type="taxonomic scope" value="Bacteria"/>
</dbReference>
<dbReference type="SUPFAM" id="SSF52540">
    <property type="entry name" value="P-loop containing nucleoside triphosphate hydrolases"/>
    <property type="match status" value="1"/>
</dbReference>
<dbReference type="RefSeq" id="WP_007069775.1">
    <property type="nucleotide sequence ID" value="NZ_GG698602.1"/>
</dbReference>
<evidence type="ECO:0000313" key="6">
    <source>
        <dbReference type="EMBL" id="EEW96842.1"/>
    </source>
</evidence>
<reference evidence="6" key="1">
    <citation type="submission" date="2009-09" db="EMBL/GenBank/DDBJ databases">
        <authorList>
            <person name="Weinstock G."/>
            <person name="Sodergren E."/>
            <person name="Clifton S."/>
            <person name="Fulton L."/>
            <person name="Fulton B."/>
            <person name="Courtney L."/>
            <person name="Fronick C."/>
            <person name="Harrison M."/>
            <person name="Strong C."/>
            <person name="Farmer C."/>
            <person name="Delahaunty K."/>
            <person name="Markovic C."/>
            <person name="Hall O."/>
            <person name="Minx P."/>
            <person name="Tomlinson C."/>
            <person name="Mitreva M."/>
            <person name="Nelson J."/>
            <person name="Hou S."/>
            <person name="Wollam A."/>
            <person name="Pepin K.H."/>
            <person name="Johnson M."/>
            <person name="Bhonagiri V."/>
            <person name="Nash W.E."/>
            <person name="Warren W."/>
            <person name="Chinwalla A."/>
            <person name="Mardis E.R."/>
            <person name="Wilson R.K."/>
        </authorList>
    </citation>
    <scope>NUCLEOTIDE SEQUENCE [LARGE SCALE GENOMIC DNA]</scope>
    <source>
        <strain evidence="6">DSM 15470</strain>
    </source>
</reference>
<dbReference type="PANTHER" id="PTHR43166:SF4">
    <property type="entry name" value="PHOSPHONATES IMPORT ATP-BINDING PROTEIN PHNC"/>
    <property type="match status" value="1"/>
</dbReference>
<feature type="domain" description="ABC transporter" evidence="5">
    <location>
        <begin position="7"/>
        <end position="241"/>
    </location>
</feature>
<dbReference type="HOGENOM" id="CLU_000604_1_22_9"/>
<organism evidence="6 7">
    <name type="scientific">Dialister invisus DSM 15470</name>
    <dbReference type="NCBI Taxonomy" id="592028"/>
    <lineage>
        <taxon>Bacteria</taxon>
        <taxon>Bacillati</taxon>
        <taxon>Bacillota</taxon>
        <taxon>Negativicutes</taxon>
        <taxon>Veillonellales</taxon>
        <taxon>Veillonellaceae</taxon>
        <taxon>Dialister</taxon>
    </lineage>
</organism>
<dbReference type="PROSITE" id="PS00211">
    <property type="entry name" value="ABC_TRANSPORTER_1"/>
    <property type="match status" value="1"/>
</dbReference>
<dbReference type="CDD" id="cd03262">
    <property type="entry name" value="ABC_HisP_GlnQ"/>
    <property type="match status" value="1"/>
</dbReference>
<gene>
    <name evidence="6" type="ORF">GCWU000321_00810</name>
</gene>
<proteinExistence type="inferred from homology"/>
<dbReference type="PANTHER" id="PTHR43166">
    <property type="entry name" value="AMINO ACID IMPORT ATP-BINDING PROTEIN"/>
    <property type="match status" value="1"/>
</dbReference>
<evidence type="ECO:0000256" key="3">
    <source>
        <dbReference type="ARBA" id="ARBA00022741"/>
    </source>
</evidence>
<dbReference type="AlphaFoldDB" id="C9LMQ6"/>
<evidence type="ECO:0000256" key="1">
    <source>
        <dbReference type="ARBA" id="ARBA00005417"/>
    </source>
</evidence>
<evidence type="ECO:0000259" key="5">
    <source>
        <dbReference type="PROSITE" id="PS50893"/>
    </source>
</evidence>
<name>C9LMQ6_9FIRM</name>
<comment type="caution">
    <text evidence="6">The sequence shown here is derived from an EMBL/GenBank/DDBJ whole genome shotgun (WGS) entry which is preliminary data.</text>
</comment>
<dbReference type="InterPro" id="IPR003593">
    <property type="entry name" value="AAA+_ATPase"/>
</dbReference>
<dbReference type="OrthoDB" id="9804199at2"/>
<keyword evidence="2" id="KW-0813">Transport</keyword>
<dbReference type="GO" id="GO:0016887">
    <property type="term" value="F:ATP hydrolysis activity"/>
    <property type="evidence" value="ECO:0007669"/>
    <property type="project" value="InterPro"/>
</dbReference>
<dbReference type="SMART" id="SM00382">
    <property type="entry name" value="AAA"/>
    <property type="match status" value="1"/>
</dbReference>
<evidence type="ECO:0000313" key="7">
    <source>
        <dbReference type="Proteomes" id="UP000004736"/>
    </source>
</evidence>
<dbReference type="PIRSF" id="PIRSF039085">
    <property type="entry name" value="ABC_ATPase_HisP"/>
    <property type="match status" value="1"/>
</dbReference>
<dbReference type="InterPro" id="IPR003439">
    <property type="entry name" value="ABC_transporter-like_ATP-bd"/>
</dbReference>
<dbReference type="Proteomes" id="UP000004736">
    <property type="component" value="Unassembled WGS sequence"/>
</dbReference>
<dbReference type="InterPro" id="IPR050086">
    <property type="entry name" value="MetN_ABC_transporter-like"/>
</dbReference>
<dbReference type="GO" id="GO:0015424">
    <property type="term" value="F:ABC-type amino acid transporter activity"/>
    <property type="evidence" value="ECO:0007669"/>
    <property type="project" value="InterPro"/>
</dbReference>
<dbReference type="InterPro" id="IPR017871">
    <property type="entry name" value="ABC_transporter-like_CS"/>
</dbReference>
<keyword evidence="4 6" id="KW-0067">ATP-binding</keyword>
<protein>
    <submittedName>
        <fullName evidence="6">ABC transporter, ATP-binding protein</fullName>
    </submittedName>
</protein>
<dbReference type="GO" id="GO:0005524">
    <property type="term" value="F:ATP binding"/>
    <property type="evidence" value="ECO:0007669"/>
    <property type="project" value="UniProtKB-KW"/>
</dbReference>
<dbReference type="InterPro" id="IPR027417">
    <property type="entry name" value="P-loop_NTPase"/>
</dbReference>
<accession>C9LMQ6</accession>
<evidence type="ECO:0000256" key="2">
    <source>
        <dbReference type="ARBA" id="ARBA00022448"/>
    </source>
</evidence>
<dbReference type="FunFam" id="3.40.50.300:FF:000020">
    <property type="entry name" value="Amino acid ABC transporter ATP-binding component"/>
    <property type="match status" value="1"/>
</dbReference>
<dbReference type="Pfam" id="PF00005">
    <property type="entry name" value="ABC_tran"/>
    <property type="match status" value="1"/>
</dbReference>